<feature type="transmembrane region" description="Helical" evidence="1">
    <location>
        <begin position="51"/>
        <end position="73"/>
    </location>
</feature>
<dbReference type="Proteomes" id="UP000184184">
    <property type="component" value="Unassembled WGS sequence"/>
</dbReference>
<name>A0A1M7QQS6_9BACI</name>
<dbReference type="GO" id="GO:0004175">
    <property type="term" value="F:endopeptidase activity"/>
    <property type="evidence" value="ECO:0007669"/>
    <property type="project" value="UniProtKB-ARBA"/>
</dbReference>
<proteinExistence type="predicted"/>
<feature type="transmembrane region" description="Helical" evidence="1">
    <location>
        <begin position="20"/>
        <end position="39"/>
    </location>
</feature>
<feature type="transmembrane region" description="Helical" evidence="1">
    <location>
        <begin position="133"/>
        <end position="153"/>
    </location>
</feature>
<dbReference type="EMBL" id="FRCZ01000008">
    <property type="protein sequence ID" value="SHN33980.1"/>
    <property type="molecule type" value="Genomic_DNA"/>
</dbReference>
<dbReference type="InterPro" id="IPR003675">
    <property type="entry name" value="Rce1/LyrA-like_dom"/>
</dbReference>
<protein>
    <recommendedName>
        <fullName evidence="2">CAAX prenyl protease 2/Lysostaphin resistance protein A-like domain-containing protein</fullName>
    </recommendedName>
</protein>
<gene>
    <name evidence="3" type="ORF">SAMN05216179_3490</name>
</gene>
<keyword evidence="4" id="KW-1185">Reference proteome</keyword>
<organism evidence="3 4">
    <name type="scientific">Gracilibacillus kekensis</name>
    <dbReference type="NCBI Taxonomy" id="1027249"/>
    <lineage>
        <taxon>Bacteria</taxon>
        <taxon>Bacillati</taxon>
        <taxon>Bacillota</taxon>
        <taxon>Bacilli</taxon>
        <taxon>Bacillales</taxon>
        <taxon>Bacillaceae</taxon>
        <taxon>Gracilibacillus</taxon>
    </lineage>
</organism>
<feature type="transmembrane region" description="Helical" evidence="1">
    <location>
        <begin position="223"/>
        <end position="241"/>
    </location>
</feature>
<dbReference type="Pfam" id="PF02517">
    <property type="entry name" value="Rce1-like"/>
    <property type="match status" value="1"/>
</dbReference>
<accession>A0A1M7QQS6</accession>
<dbReference type="STRING" id="1027249.SAMN05216179_3490"/>
<feature type="transmembrane region" description="Helical" evidence="1">
    <location>
        <begin position="94"/>
        <end position="113"/>
    </location>
</feature>
<sequence length="242" mass="27004">MYLSSSERIVEMEGEKIKSIAIFLLVVIVGFSLFVLTQIPFQIGMFGGYKGVSLTLIGLLQAIMIIPLLYVGLKALKMNFKKIGLTSFKWKRDSLLGIAVALGWAVVQFVWIIPNTGGASREDISEILTMLEYSWINVLWYLPLGIIGGGIVEELYNRGFFIGALTGIFKDSRLVLYIASALSITFFAAGHIPRDFVEWMDLLIPSTAYTILYLYTKRLTASMVAHGLWNSIVVLLVMIIYA</sequence>
<dbReference type="GO" id="GO:0080120">
    <property type="term" value="P:CAAX-box protein maturation"/>
    <property type="evidence" value="ECO:0007669"/>
    <property type="project" value="UniProtKB-ARBA"/>
</dbReference>
<reference evidence="3 4" key="1">
    <citation type="submission" date="2016-11" db="EMBL/GenBank/DDBJ databases">
        <authorList>
            <person name="Jaros S."/>
            <person name="Januszkiewicz K."/>
            <person name="Wedrychowicz H."/>
        </authorList>
    </citation>
    <scope>NUCLEOTIDE SEQUENCE [LARGE SCALE GENOMIC DNA]</scope>
    <source>
        <strain evidence="3 4">CGMCC 1.10681</strain>
    </source>
</reference>
<evidence type="ECO:0000256" key="1">
    <source>
        <dbReference type="SAM" id="Phobius"/>
    </source>
</evidence>
<feature type="domain" description="CAAX prenyl protease 2/Lysostaphin resistance protein A-like" evidence="2">
    <location>
        <begin position="137"/>
        <end position="231"/>
    </location>
</feature>
<keyword evidence="1" id="KW-0472">Membrane</keyword>
<dbReference type="AlphaFoldDB" id="A0A1M7QQS6"/>
<keyword evidence="1" id="KW-0812">Transmembrane</keyword>
<evidence type="ECO:0000313" key="4">
    <source>
        <dbReference type="Proteomes" id="UP000184184"/>
    </source>
</evidence>
<keyword evidence="1" id="KW-1133">Transmembrane helix</keyword>
<evidence type="ECO:0000313" key="3">
    <source>
        <dbReference type="EMBL" id="SHN33980.1"/>
    </source>
</evidence>
<evidence type="ECO:0000259" key="2">
    <source>
        <dbReference type="Pfam" id="PF02517"/>
    </source>
</evidence>
<feature type="transmembrane region" description="Helical" evidence="1">
    <location>
        <begin position="174"/>
        <end position="193"/>
    </location>
</feature>